<dbReference type="InterPro" id="IPR011009">
    <property type="entry name" value="Kinase-like_dom_sf"/>
</dbReference>
<evidence type="ECO:0000256" key="3">
    <source>
        <dbReference type="ARBA" id="ARBA00022679"/>
    </source>
</evidence>
<dbReference type="InterPro" id="IPR002902">
    <property type="entry name" value="GNK2"/>
</dbReference>
<dbReference type="Gene3D" id="3.30.430.20">
    <property type="entry name" value="Gnk2 domain, C-X8-C-X2-C motif"/>
    <property type="match status" value="2"/>
</dbReference>
<keyword evidence="9 16" id="KW-0067">ATP-binding</keyword>
<sequence>MWSSKRWEEQRRPAQGRGEAAAQGGGGAAAQDGGGSEQRRRQRKEVRGAAAQGGGGAAATAQGGEESNGGDGGLWPKISAQNYGCFKNETYVSNSTFDNNLRALLSSLSSNMNDTGFYRAYVGRIPNRAYATALCRTDVQLDSCRSCVREASVEIANLCVNRKQSVMRKGTCTLRYSDEPIFGVRADVFCTKLLLEGTGVSNPDQFRQARGLLMDGLREEAASGGNLMKVAAGNRTVSDFQTIFALLQCTPDISSEECDACLVEADRQISECCDSGGSVKILTISCNLRYEIGPFYNISRIQEARAIISPPPPPPPVPTVPAPAPAPADSSDPPMPLLASPPPMPLLSPPLPDDDDNSSEFQKYDFATIRAATDNFSIANKLGQGGFGVVYKGKLKNDEEIAVKRLSMRSQQGDSQFNNEVLLVAKLQHRNLVRLLGFAQEGTERLLVYEFVENGSLDRYIFDPTRHCEIDWKMRQKIIEGIAKGLVYLHEDSRLRVIHRDLKAANILLDAEMNPKIADFGLARLFPRDESLLGNTGTIVGTRGYIAPEYARRGELSVKLDVYSFGVLVLEIVRGRNNNSFPNKENSETMLSFAWRNWREGTPEAMIDPTLTTTCSGSYMREILRCIHIGLLCVQENAIERPIMASVVQLLNNVSTTLSEPLQPAFFVPNSRDMELKKRKDQSINEASITELYPR</sequence>
<dbReference type="FunFam" id="1.10.510.10:FF:000129">
    <property type="entry name" value="cysteine-rich receptor-like protein kinase 10"/>
    <property type="match status" value="1"/>
</dbReference>
<feature type="compositionally biased region" description="Pro residues" evidence="17">
    <location>
        <begin position="309"/>
        <end position="326"/>
    </location>
</feature>
<evidence type="ECO:0000256" key="17">
    <source>
        <dbReference type="SAM" id="MobiDB-lite"/>
    </source>
</evidence>
<keyword evidence="21" id="KW-1185">Reference proteome</keyword>
<dbReference type="CDD" id="cd14066">
    <property type="entry name" value="STKc_IRAK"/>
    <property type="match status" value="1"/>
</dbReference>
<evidence type="ECO:0000256" key="1">
    <source>
        <dbReference type="ARBA" id="ARBA00004167"/>
    </source>
</evidence>
<dbReference type="PROSITE" id="PS00108">
    <property type="entry name" value="PROTEIN_KINASE_ST"/>
    <property type="match status" value="1"/>
</dbReference>
<dbReference type="Pfam" id="PF01657">
    <property type="entry name" value="Stress-antifung"/>
    <property type="match status" value="2"/>
</dbReference>
<dbReference type="PROSITE" id="PS00107">
    <property type="entry name" value="PROTEIN_KINASE_ATP"/>
    <property type="match status" value="1"/>
</dbReference>
<feature type="compositionally biased region" description="Basic and acidic residues" evidence="17">
    <location>
        <begin position="1"/>
        <end position="12"/>
    </location>
</feature>
<evidence type="ECO:0000256" key="13">
    <source>
        <dbReference type="ARBA" id="ARBA00023180"/>
    </source>
</evidence>
<dbReference type="PANTHER" id="PTHR27002:SF1074">
    <property type="entry name" value="CYSTEINE-RICH RECEPTOR-KINASE-LIKE PROTEIN"/>
    <property type="match status" value="1"/>
</dbReference>
<proteinExistence type="predicted"/>
<evidence type="ECO:0000256" key="5">
    <source>
        <dbReference type="ARBA" id="ARBA00022729"/>
    </source>
</evidence>
<dbReference type="InterPro" id="IPR038408">
    <property type="entry name" value="GNK2_sf"/>
</dbReference>
<dbReference type="eggNOG" id="ENOG502QWDY">
    <property type="taxonomic scope" value="Eukaryota"/>
</dbReference>
<evidence type="ECO:0000256" key="16">
    <source>
        <dbReference type="PROSITE-ProRule" id="PRU10141"/>
    </source>
</evidence>
<dbReference type="Proteomes" id="UP000030748">
    <property type="component" value="Unassembled WGS sequence"/>
</dbReference>
<keyword evidence="4" id="KW-0812">Transmembrane</keyword>
<evidence type="ECO:0000256" key="15">
    <source>
        <dbReference type="ARBA" id="ARBA00047951"/>
    </source>
</evidence>
<comment type="catalytic activity">
    <reaction evidence="14">
        <text>L-seryl-[protein] + ATP = O-phospho-L-seryl-[protein] + ADP + H(+)</text>
        <dbReference type="Rhea" id="RHEA:17989"/>
        <dbReference type="Rhea" id="RHEA-COMP:9863"/>
        <dbReference type="Rhea" id="RHEA-COMP:11604"/>
        <dbReference type="ChEBI" id="CHEBI:15378"/>
        <dbReference type="ChEBI" id="CHEBI:29999"/>
        <dbReference type="ChEBI" id="CHEBI:30616"/>
        <dbReference type="ChEBI" id="CHEBI:83421"/>
        <dbReference type="ChEBI" id="CHEBI:456216"/>
    </reaction>
</comment>
<evidence type="ECO:0000256" key="7">
    <source>
        <dbReference type="ARBA" id="ARBA00022741"/>
    </source>
</evidence>
<comment type="subcellular location">
    <subcellularLocation>
        <location evidence="1">Membrane</location>
        <topology evidence="1">Single-pass membrane protein</topology>
    </subcellularLocation>
</comment>
<dbReference type="FunFam" id="3.30.200.20:FF:000142">
    <property type="entry name" value="Cysteine-rich receptor-like protein kinase 10"/>
    <property type="match status" value="1"/>
</dbReference>
<evidence type="ECO:0000256" key="4">
    <source>
        <dbReference type="ARBA" id="ARBA00022692"/>
    </source>
</evidence>
<keyword evidence="2" id="KW-0723">Serine/threonine-protein kinase</keyword>
<name>A0A022RVU3_ERYGU</name>
<dbReference type="AlphaFoldDB" id="A0A022RVU3"/>
<dbReference type="InterPro" id="IPR000719">
    <property type="entry name" value="Prot_kinase_dom"/>
</dbReference>
<evidence type="ECO:0000256" key="9">
    <source>
        <dbReference type="ARBA" id="ARBA00022840"/>
    </source>
</evidence>
<keyword evidence="10" id="KW-1133">Transmembrane helix</keyword>
<protein>
    <submittedName>
        <fullName evidence="20">Uncharacterized protein</fullName>
    </submittedName>
</protein>
<evidence type="ECO:0000313" key="21">
    <source>
        <dbReference type="Proteomes" id="UP000030748"/>
    </source>
</evidence>
<keyword evidence="7 16" id="KW-0547">Nucleotide-binding</keyword>
<feature type="region of interest" description="Disordered" evidence="17">
    <location>
        <begin position="307"/>
        <end position="359"/>
    </location>
</feature>
<keyword evidence="5" id="KW-0732">Signal</keyword>
<feature type="binding site" evidence="16">
    <location>
        <position position="404"/>
    </location>
    <ligand>
        <name>ATP</name>
        <dbReference type="ChEBI" id="CHEBI:30616"/>
    </ligand>
</feature>
<feature type="compositionally biased region" description="Gly residues" evidence="17">
    <location>
        <begin position="23"/>
        <end position="36"/>
    </location>
</feature>
<feature type="compositionally biased region" description="Pro residues" evidence="17">
    <location>
        <begin position="333"/>
        <end position="351"/>
    </location>
</feature>
<evidence type="ECO:0000256" key="2">
    <source>
        <dbReference type="ARBA" id="ARBA00022527"/>
    </source>
</evidence>
<comment type="catalytic activity">
    <reaction evidence="15">
        <text>L-threonyl-[protein] + ATP = O-phospho-L-threonyl-[protein] + ADP + H(+)</text>
        <dbReference type="Rhea" id="RHEA:46608"/>
        <dbReference type="Rhea" id="RHEA-COMP:11060"/>
        <dbReference type="Rhea" id="RHEA-COMP:11605"/>
        <dbReference type="ChEBI" id="CHEBI:15378"/>
        <dbReference type="ChEBI" id="CHEBI:30013"/>
        <dbReference type="ChEBI" id="CHEBI:30616"/>
        <dbReference type="ChEBI" id="CHEBI:61977"/>
        <dbReference type="ChEBI" id="CHEBI:456216"/>
    </reaction>
</comment>
<evidence type="ECO:0000256" key="10">
    <source>
        <dbReference type="ARBA" id="ARBA00022989"/>
    </source>
</evidence>
<keyword evidence="8" id="KW-0418">Kinase</keyword>
<dbReference type="SUPFAM" id="SSF56112">
    <property type="entry name" value="Protein kinase-like (PK-like)"/>
    <property type="match status" value="1"/>
</dbReference>
<dbReference type="PROSITE" id="PS50011">
    <property type="entry name" value="PROTEIN_KINASE_DOM"/>
    <property type="match status" value="1"/>
</dbReference>
<dbReference type="InterPro" id="IPR008271">
    <property type="entry name" value="Ser/Thr_kinase_AS"/>
</dbReference>
<keyword evidence="6" id="KW-0677">Repeat</keyword>
<accession>A0A022RVU3</accession>
<dbReference type="SMART" id="SM00220">
    <property type="entry name" value="S_TKc"/>
    <property type="match status" value="1"/>
</dbReference>
<evidence type="ECO:0000256" key="12">
    <source>
        <dbReference type="ARBA" id="ARBA00023170"/>
    </source>
</evidence>
<gene>
    <name evidence="20" type="ORF">MIMGU_mgv1a023731mg</name>
</gene>
<dbReference type="InterPro" id="IPR017441">
    <property type="entry name" value="Protein_kinase_ATP_BS"/>
</dbReference>
<dbReference type="PROSITE" id="PS51473">
    <property type="entry name" value="GNK2"/>
    <property type="match status" value="2"/>
</dbReference>
<evidence type="ECO:0000256" key="8">
    <source>
        <dbReference type="ARBA" id="ARBA00022777"/>
    </source>
</evidence>
<feature type="region of interest" description="Disordered" evidence="17">
    <location>
        <begin position="1"/>
        <end position="73"/>
    </location>
</feature>
<dbReference type="EMBL" id="KI630218">
    <property type="protein sequence ID" value="EYU44081.1"/>
    <property type="molecule type" value="Genomic_DNA"/>
</dbReference>
<feature type="domain" description="Gnk2-homologous" evidence="19">
    <location>
        <begin position="188"/>
        <end position="295"/>
    </location>
</feature>
<reference evidence="20 21" key="1">
    <citation type="journal article" date="2013" name="Proc. Natl. Acad. Sci. U.S.A.">
        <title>Fine-scale variation in meiotic recombination in Mimulus inferred from population shotgun sequencing.</title>
        <authorList>
            <person name="Hellsten U."/>
            <person name="Wright K.M."/>
            <person name="Jenkins J."/>
            <person name="Shu S."/>
            <person name="Yuan Y."/>
            <person name="Wessler S.R."/>
            <person name="Schmutz J."/>
            <person name="Willis J.H."/>
            <person name="Rokhsar D.S."/>
        </authorList>
    </citation>
    <scope>NUCLEOTIDE SEQUENCE [LARGE SCALE GENOMIC DNA]</scope>
    <source>
        <strain evidence="21">cv. DUN x IM62</strain>
    </source>
</reference>
<keyword evidence="3" id="KW-0808">Transferase</keyword>
<dbReference type="GO" id="GO:0005524">
    <property type="term" value="F:ATP binding"/>
    <property type="evidence" value="ECO:0007669"/>
    <property type="project" value="UniProtKB-UniRule"/>
</dbReference>
<keyword evidence="12" id="KW-0675">Receptor</keyword>
<dbReference type="Pfam" id="PF00069">
    <property type="entry name" value="Pkinase"/>
    <property type="match status" value="1"/>
</dbReference>
<keyword evidence="13" id="KW-0325">Glycoprotein</keyword>
<feature type="domain" description="Gnk2-homologous" evidence="19">
    <location>
        <begin position="79"/>
        <end position="181"/>
    </location>
</feature>
<dbReference type="PANTHER" id="PTHR27002">
    <property type="entry name" value="RECEPTOR-LIKE SERINE/THREONINE-PROTEIN KINASE SD1-8"/>
    <property type="match status" value="1"/>
</dbReference>
<dbReference type="CDD" id="cd23509">
    <property type="entry name" value="Gnk2-like"/>
    <property type="match status" value="2"/>
</dbReference>
<dbReference type="STRING" id="4155.A0A022RVU3"/>
<dbReference type="GO" id="GO:0007165">
    <property type="term" value="P:signal transduction"/>
    <property type="evidence" value="ECO:0000318"/>
    <property type="project" value="GO_Central"/>
</dbReference>
<dbReference type="Gene3D" id="1.10.510.10">
    <property type="entry name" value="Transferase(Phosphotransferase) domain 1"/>
    <property type="match status" value="1"/>
</dbReference>
<evidence type="ECO:0000259" key="19">
    <source>
        <dbReference type="PROSITE" id="PS51473"/>
    </source>
</evidence>
<dbReference type="GO" id="GO:0005886">
    <property type="term" value="C:plasma membrane"/>
    <property type="evidence" value="ECO:0000318"/>
    <property type="project" value="GO_Central"/>
</dbReference>
<dbReference type="GO" id="GO:0006950">
    <property type="term" value="P:response to stress"/>
    <property type="evidence" value="ECO:0007669"/>
    <property type="project" value="UniProtKB-ARBA"/>
</dbReference>
<evidence type="ECO:0000256" key="6">
    <source>
        <dbReference type="ARBA" id="ARBA00022737"/>
    </source>
</evidence>
<organism evidence="20 21">
    <name type="scientific">Erythranthe guttata</name>
    <name type="common">Yellow monkey flower</name>
    <name type="synonym">Mimulus guttatus</name>
    <dbReference type="NCBI Taxonomy" id="4155"/>
    <lineage>
        <taxon>Eukaryota</taxon>
        <taxon>Viridiplantae</taxon>
        <taxon>Streptophyta</taxon>
        <taxon>Embryophyta</taxon>
        <taxon>Tracheophyta</taxon>
        <taxon>Spermatophyta</taxon>
        <taxon>Magnoliopsida</taxon>
        <taxon>eudicotyledons</taxon>
        <taxon>Gunneridae</taxon>
        <taxon>Pentapetalae</taxon>
        <taxon>asterids</taxon>
        <taxon>lamiids</taxon>
        <taxon>Lamiales</taxon>
        <taxon>Phrymaceae</taxon>
        <taxon>Erythranthe</taxon>
    </lineage>
</organism>
<dbReference type="GO" id="GO:0006955">
    <property type="term" value="P:immune response"/>
    <property type="evidence" value="ECO:0000318"/>
    <property type="project" value="GO_Central"/>
</dbReference>
<feature type="domain" description="Protein kinase" evidence="18">
    <location>
        <begin position="376"/>
        <end position="666"/>
    </location>
</feature>
<keyword evidence="11" id="KW-0472">Membrane</keyword>
<dbReference type="GO" id="GO:0004674">
    <property type="term" value="F:protein serine/threonine kinase activity"/>
    <property type="evidence" value="ECO:0000318"/>
    <property type="project" value="GO_Central"/>
</dbReference>
<evidence type="ECO:0000256" key="11">
    <source>
        <dbReference type="ARBA" id="ARBA00023136"/>
    </source>
</evidence>
<evidence type="ECO:0000256" key="14">
    <source>
        <dbReference type="ARBA" id="ARBA00047558"/>
    </source>
</evidence>
<evidence type="ECO:0000313" key="20">
    <source>
        <dbReference type="EMBL" id="EYU44081.1"/>
    </source>
</evidence>
<dbReference type="Gene3D" id="3.30.200.20">
    <property type="entry name" value="Phosphorylase Kinase, domain 1"/>
    <property type="match status" value="1"/>
</dbReference>
<evidence type="ECO:0000259" key="18">
    <source>
        <dbReference type="PROSITE" id="PS50011"/>
    </source>
</evidence>